<comment type="caution">
    <text evidence="1">The sequence shown here is derived from an EMBL/GenBank/DDBJ whole genome shotgun (WGS) entry which is preliminary data.</text>
</comment>
<keyword evidence="2" id="KW-1185">Reference proteome</keyword>
<dbReference type="SMART" id="SM00671">
    <property type="entry name" value="SEL1"/>
    <property type="match status" value="2"/>
</dbReference>
<dbReference type="PANTHER" id="PTHR45011:SF1">
    <property type="entry name" value="DAP3-BINDING CELL DEATH ENHANCER 1"/>
    <property type="match status" value="1"/>
</dbReference>
<sequence>MRRAVELWTEAAELGSIKALHSLGNAYFHGDGVQEDKGKAVELHKKAAVQGHVIARNNLGNHEARKGDLDRAIKHWLISAKMGYEKSVQNIKKLFMAGVGTKDQYMEALRGYQNAVEEMESHDRDEAKRLGY</sequence>
<dbReference type="PANTHER" id="PTHR45011">
    <property type="entry name" value="DAP3-BINDING CELL DEATH ENHANCER 1"/>
    <property type="match status" value="1"/>
</dbReference>
<evidence type="ECO:0000313" key="2">
    <source>
        <dbReference type="Proteomes" id="UP000266841"/>
    </source>
</evidence>
<dbReference type="eggNOG" id="ENOG502SADV">
    <property type="taxonomic scope" value="Eukaryota"/>
</dbReference>
<evidence type="ECO:0000313" key="1">
    <source>
        <dbReference type="EMBL" id="EJK76364.1"/>
    </source>
</evidence>
<organism evidence="1 2">
    <name type="scientific">Thalassiosira oceanica</name>
    <name type="common">Marine diatom</name>
    <dbReference type="NCBI Taxonomy" id="159749"/>
    <lineage>
        <taxon>Eukaryota</taxon>
        <taxon>Sar</taxon>
        <taxon>Stramenopiles</taxon>
        <taxon>Ochrophyta</taxon>
        <taxon>Bacillariophyta</taxon>
        <taxon>Coscinodiscophyceae</taxon>
        <taxon>Thalassiosirophycidae</taxon>
        <taxon>Thalassiosirales</taxon>
        <taxon>Thalassiosiraceae</taxon>
        <taxon>Thalassiosira</taxon>
    </lineage>
</organism>
<name>K0TH71_THAOC</name>
<proteinExistence type="predicted"/>
<dbReference type="InterPro" id="IPR052748">
    <property type="entry name" value="ISR_Activator"/>
</dbReference>
<dbReference type="InterPro" id="IPR006597">
    <property type="entry name" value="Sel1-like"/>
</dbReference>
<reference evidence="1 2" key="1">
    <citation type="journal article" date="2012" name="Genome Biol.">
        <title>Genome and low-iron response of an oceanic diatom adapted to chronic iron limitation.</title>
        <authorList>
            <person name="Lommer M."/>
            <person name="Specht M."/>
            <person name="Roy A.S."/>
            <person name="Kraemer L."/>
            <person name="Andreson R."/>
            <person name="Gutowska M.A."/>
            <person name="Wolf J."/>
            <person name="Bergner S.V."/>
            <person name="Schilhabel M.B."/>
            <person name="Klostermeier U.C."/>
            <person name="Beiko R.G."/>
            <person name="Rosenstiel P."/>
            <person name="Hippler M."/>
            <person name="Laroche J."/>
        </authorList>
    </citation>
    <scope>NUCLEOTIDE SEQUENCE [LARGE SCALE GENOMIC DNA]</scope>
    <source>
        <strain evidence="1 2">CCMP1005</strain>
    </source>
</reference>
<protein>
    <submittedName>
        <fullName evidence="1">Uncharacterized protein</fullName>
    </submittedName>
</protein>
<dbReference type="SUPFAM" id="SSF81901">
    <property type="entry name" value="HCP-like"/>
    <property type="match status" value="1"/>
</dbReference>
<gene>
    <name evidence="1" type="ORF">THAOC_01877</name>
</gene>
<dbReference type="Proteomes" id="UP000266841">
    <property type="component" value="Unassembled WGS sequence"/>
</dbReference>
<dbReference type="OrthoDB" id="200229at2759"/>
<dbReference type="InterPro" id="IPR011990">
    <property type="entry name" value="TPR-like_helical_dom_sf"/>
</dbReference>
<dbReference type="EMBL" id="AGNL01002255">
    <property type="protein sequence ID" value="EJK76364.1"/>
    <property type="molecule type" value="Genomic_DNA"/>
</dbReference>
<accession>K0TH71</accession>
<dbReference type="Pfam" id="PF08238">
    <property type="entry name" value="Sel1"/>
    <property type="match status" value="3"/>
</dbReference>
<dbReference type="AlphaFoldDB" id="K0TH71"/>
<dbReference type="Gene3D" id="1.25.40.10">
    <property type="entry name" value="Tetratricopeptide repeat domain"/>
    <property type="match status" value="1"/>
</dbReference>